<dbReference type="EMBL" id="FMUI01000002">
    <property type="protein sequence ID" value="SCX40009.1"/>
    <property type="molecule type" value="Genomic_DNA"/>
</dbReference>
<dbReference type="RefSeq" id="WP_017456105.1">
    <property type="nucleotide sequence ID" value="NZ_FMUI01000002.1"/>
</dbReference>
<dbReference type="InterPro" id="IPR008861">
    <property type="entry name" value="GpX-like"/>
</dbReference>
<proteinExistence type="predicted"/>
<protein>
    <submittedName>
        <fullName evidence="1">P2-like prophage tail protein X</fullName>
    </submittedName>
</protein>
<organism evidence="1 2">
    <name type="scientific">Kosakonia sacchari</name>
    <dbReference type="NCBI Taxonomy" id="1158459"/>
    <lineage>
        <taxon>Bacteria</taxon>
        <taxon>Pseudomonadati</taxon>
        <taxon>Pseudomonadota</taxon>
        <taxon>Gammaproteobacteria</taxon>
        <taxon>Enterobacterales</taxon>
        <taxon>Enterobacteriaceae</taxon>
        <taxon>Kosakonia</taxon>
    </lineage>
</organism>
<reference evidence="1 2" key="1">
    <citation type="submission" date="2016-10" db="EMBL/GenBank/DDBJ databases">
        <authorList>
            <person name="Varghese N."/>
            <person name="Submissions S."/>
        </authorList>
    </citation>
    <scope>NUCLEOTIDE SEQUENCE [LARGE SCALE GENOMIC DNA]</scope>
    <source>
        <strain evidence="1 2">CGMCC 1.12102</strain>
    </source>
</reference>
<name>A0A1G4XFM4_9ENTR</name>
<gene>
    <name evidence="1" type="ORF">SAMN02927897_00740</name>
</gene>
<sequence length="67" mass="7520">MKVRAHQYDTVDALCWRHYGRTQGVTEQVLQANPGLAEYGPLLPHGLQVDLPDITAATTMQTVQLWD</sequence>
<dbReference type="Pfam" id="PF05489">
    <property type="entry name" value="Phage_tail_X"/>
    <property type="match status" value="1"/>
</dbReference>
<comment type="caution">
    <text evidence="1">The sequence shown here is derived from an EMBL/GenBank/DDBJ whole genome shotgun (WGS) entry which is preliminary data.</text>
</comment>
<dbReference type="GeneID" id="23845355"/>
<accession>A0A1G4XFM4</accession>
<dbReference type="Proteomes" id="UP000183569">
    <property type="component" value="Unassembled WGS sequence"/>
</dbReference>
<evidence type="ECO:0000313" key="2">
    <source>
        <dbReference type="Proteomes" id="UP000183569"/>
    </source>
</evidence>
<dbReference type="AlphaFoldDB" id="A0A1G4XFM4"/>
<evidence type="ECO:0000313" key="1">
    <source>
        <dbReference type="EMBL" id="SCX40009.1"/>
    </source>
</evidence>